<keyword evidence="1" id="KW-0472">Membrane</keyword>
<keyword evidence="1" id="KW-1133">Transmembrane helix</keyword>
<feature type="transmembrane region" description="Helical" evidence="1">
    <location>
        <begin position="74"/>
        <end position="101"/>
    </location>
</feature>
<reference evidence="2 3" key="1">
    <citation type="submission" date="2020-06" db="EMBL/GenBank/DDBJ databases">
        <authorList>
            <person name="Li R."/>
            <person name="Bekaert M."/>
        </authorList>
    </citation>
    <scope>NUCLEOTIDE SEQUENCE [LARGE SCALE GENOMIC DNA]</scope>
    <source>
        <strain evidence="3">wild</strain>
    </source>
</reference>
<dbReference type="EMBL" id="CACVKT020007994">
    <property type="protein sequence ID" value="CAC5412386.1"/>
    <property type="molecule type" value="Genomic_DNA"/>
</dbReference>
<gene>
    <name evidence="2" type="ORF">MCOR_45365</name>
</gene>
<organism evidence="2 3">
    <name type="scientific">Mytilus coruscus</name>
    <name type="common">Sea mussel</name>
    <dbReference type="NCBI Taxonomy" id="42192"/>
    <lineage>
        <taxon>Eukaryota</taxon>
        <taxon>Metazoa</taxon>
        <taxon>Spiralia</taxon>
        <taxon>Lophotrochozoa</taxon>
        <taxon>Mollusca</taxon>
        <taxon>Bivalvia</taxon>
        <taxon>Autobranchia</taxon>
        <taxon>Pteriomorphia</taxon>
        <taxon>Mytilida</taxon>
        <taxon>Mytiloidea</taxon>
        <taxon>Mytilidae</taxon>
        <taxon>Mytilinae</taxon>
        <taxon>Mytilus</taxon>
    </lineage>
</organism>
<dbReference type="Proteomes" id="UP000507470">
    <property type="component" value="Unassembled WGS sequence"/>
</dbReference>
<protein>
    <submittedName>
        <fullName evidence="2">Uncharacterized protein</fullName>
    </submittedName>
</protein>
<proteinExistence type="predicted"/>
<evidence type="ECO:0000313" key="2">
    <source>
        <dbReference type="EMBL" id="CAC5412386.1"/>
    </source>
</evidence>
<dbReference type="AlphaFoldDB" id="A0A6J8DWE7"/>
<accession>A0A6J8DWE7</accession>
<keyword evidence="3" id="KW-1185">Reference proteome</keyword>
<evidence type="ECO:0000256" key="1">
    <source>
        <dbReference type="SAM" id="Phobius"/>
    </source>
</evidence>
<evidence type="ECO:0000313" key="3">
    <source>
        <dbReference type="Proteomes" id="UP000507470"/>
    </source>
</evidence>
<name>A0A6J8DWE7_MYTCO</name>
<keyword evidence="1" id="KW-0812">Transmembrane</keyword>
<sequence length="151" mass="17293">MERTSIGDIQVPAFTCSDDIAVLANSIDNAQEIHAGYTSSIKYTTDMVIKLDIDALREEVDKAVVMFVDKYRAIIILVPLVLCLVIVLSSCIGSLCAHFLVKLCARYCCNRSKDNERWRRRRYSFTRCSSDDDDISEQMNPNYKLKKIYIH</sequence>